<name>A0ABR8R5U7_9BACI</name>
<organism evidence="1 2">
    <name type="scientific">Psychrobacillus faecigallinarum</name>
    <dbReference type="NCBI Taxonomy" id="2762235"/>
    <lineage>
        <taxon>Bacteria</taxon>
        <taxon>Bacillati</taxon>
        <taxon>Bacillota</taxon>
        <taxon>Bacilli</taxon>
        <taxon>Bacillales</taxon>
        <taxon>Bacillaceae</taxon>
        <taxon>Psychrobacillus</taxon>
    </lineage>
</organism>
<sequence>MIAKKEEEIRRLNECQSSLTGKQSEFTSNEPKCMEPELTTTTWYGTLATAFDEIRESGIKAPYQEIIGTQFSAVFSAISAKIAEIQAEIAALRATIARIAAEEAANPGRYTGV</sequence>
<keyword evidence="2" id="KW-1185">Reference proteome</keyword>
<dbReference type="Pfam" id="PF16888">
    <property type="entry name" value="YwqH-like"/>
    <property type="match status" value="1"/>
</dbReference>
<evidence type="ECO:0000313" key="1">
    <source>
        <dbReference type="EMBL" id="MBD7943131.1"/>
    </source>
</evidence>
<dbReference type="InterPro" id="IPR031681">
    <property type="entry name" value="YwqH-like"/>
</dbReference>
<dbReference type="Proteomes" id="UP000640786">
    <property type="component" value="Unassembled WGS sequence"/>
</dbReference>
<dbReference type="EMBL" id="JACSQO010000001">
    <property type="protein sequence ID" value="MBD7943131.1"/>
    <property type="molecule type" value="Genomic_DNA"/>
</dbReference>
<accession>A0ABR8R5U7</accession>
<evidence type="ECO:0000313" key="2">
    <source>
        <dbReference type="Proteomes" id="UP000640786"/>
    </source>
</evidence>
<comment type="caution">
    <text evidence="1">The sequence shown here is derived from an EMBL/GenBank/DDBJ whole genome shotgun (WGS) entry which is preliminary data.</text>
</comment>
<reference evidence="1 2" key="1">
    <citation type="submission" date="2020-08" db="EMBL/GenBank/DDBJ databases">
        <title>A Genomic Blueprint of the Chicken Gut Microbiome.</title>
        <authorList>
            <person name="Gilroy R."/>
            <person name="Ravi A."/>
            <person name="Getino M."/>
            <person name="Pursley I."/>
            <person name="Horton D.L."/>
            <person name="Alikhan N.-F."/>
            <person name="Baker D."/>
            <person name="Gharbi K."/>
            <person name="Hall N."/>
            <person name="Watson M."/>
            <person name="Adriaenssens E.M."/>
            <person name="Foster-Nyarko E."/>
            <person name="Jarju S."/>
            <person name="Secka A."/>
            <person name="Antonio M."/>
            <person name="Oren A."/>
            <person name="Chaudhuri R."/>
            <person name="La Ragione R.M."/>
            <person name="Hildebrand F."/>
            <person name="Pallen M.J."/>
        </authorList>
    </citation>
    <scope>NUCLEOTIDE SEQUENCE [LARGE SCALE GENOMIC DNA]</scope>
    <source>
        <strain evidence="1 2">Sa2BUA9</strain>
    </source>
</reference>
<protein>
    <submittedName>
        <fullName evidence="1">DUF5082 family protein</fullName>
    </submittedName>
</protein>
<proteinExistence type="predicted"/>
<gene>
    <name evidence="1" type="ORF">H9650_03290</name>
</gene>